<sequence>MYSTEDTTQELKEIISCQEDKICKLNKKLEEFDSVVSERNKLREIFKEFEKSHEDSMNAHKKAFCELSATCDEQSKKLKECANSEYQWELKYGKLEDANNCMCREIKILKCNESKLQSQLAETEVTLKCVQKELCQTKSESEETLCLVNKLKASLKCTEQELCKVRWELEECMSECNKLHEMNGDLTTELNCTKKCLCEAKLAATRIEERYIQERENLTCELNACCKKVSDLEMRLDDAMCKLNDEKCKSKKFACKLIELNKVSARNHLEMKNRVQKLQEEMCAKNNEICCLKKRTIELQQEIDCKCMEINEMKMKLYERECQLKQMYLLSEKVEQIKCFVDTCCPKKKCCPSPCCCPKKKCGPSPCCPKKKCEPKCETICCPKKKCEPICCPPTPICCPKKKCEPICCPPTPISCPKKKPDPCCEPIMPMPCCPKKKLDPCCKPSCSSSDIKLPCGPSNSTTCMIEKYAIKSNTENNYTQELKQLKCDMEELQQSIGDI</sequence>
<protein>
    <submittedName>
        <fullName evidence="2">Uncharacterized protein</fullName>
    </submittedName>
</protein>
<gene>
    <name evidence="2" type="ORF">MEUPH1_LOCUS9509</name>
</gene>
<keyword evidence="3" id="KW-1185">Reference proteome</keyword>
<evidence type="ECO:0000313" key="3">
    <source>
        <dbReference type="Proteomes" id="UP001160148"/>
    </source>
</evidence>
<accession>A0AAV0WCM5</accession>
<name>A0AAV0WCM5_9HEMI</name>
<keyword evidence="1" id="KW-0175">Coiled coil</keyword>
<organism evidence="2 3">
    <name type="scientific">Macrosiphum euphorbiae</name>
    <name type="common">potato aphid</name>
    <dbReference type="NCBI Taxonomy" id="13131"/>
    <lineage>
        <taxon>Eukaryota</taxon>
        <taxon>Metazoa</taxon>
        <taxon>Ecdysozoa</taxon>
        <taxon>Arthropoda</taxon>
        <taxon>Hexapoda</taxon>
        <taxon>Insecta</taxon>
        <taxon>Pterygota</taxon>
        <taxon>Neoptera</taxon>
        <taxon>Paraneoptera</taxon>
        <taxon>Hemiptera</taxon>
        <taxon>Sternorrhyncha</taxon>
        <taxon>Aphidomorpha</taxon>
        <taxon>Aphidoidea</taxon>
        <taxon>Aphididae</taxon>
        <taxon>Macrosiphini</taxon>
        <taxon>Macrosiphum</taxon>
    </lineage>
</organism>
<evidence type="ECO:0000313" key="2">
    <source>
        <dbReference type="EMBL" id="CAI6353381.1"/>
    </source>
</evidence>
<evidence type="ECO:0000256" key="1">
    <source>
        <dbReference type="SAM" id="Coils"/>
    </source>
</evidence>
<feature type="coiled-coil region" evidence="1">
    <location>
        <begin position="229"/>
        <end position="281"/>
    </location>
</feature>
<dbReference type="AlphaFoldDB" id="A0AAV0WCM5"/>
<proteinExistence type="predicted"/>
<dbReference type="Proteomes" id="UP001160148">
    <property type="component" value="Unassembled WGS sequence"/>
</dbReference>
<reference evidence="2 3" key="1">
    <citation type="submission" date="2023-01" db="EMBL/GenBank/DDBJ databases">
        <authorList>
            <person name="Whitehead M."/>
        </authorList>
    </citation>
    <scope>NUCLEOTIDE SEQUENCE [LARGE SCALE GENOMIC DNA]</scope>
</reference>
<dbReference type="EMBL" id="CARXXK010000002">
    <property type="protein sequence ID" value="CAI6353381.1"/>
    <property type="molecule type" value="Genomic_DNA"/>
</dbReference>
<comment type="caution">
    <text evidence="2">The sequence shown here is derived from an EMBL/GenBank/DDBJ whole genome shotgun (WGS) entry which is preliminary data.</text>
</comment>